<organism evidence="7 8">
    <name type="scientific">Cellulomonas gelida</name>
    <dbReference type="NCBI Taxonomy" id="1712"/>
    <lineage>
        <taxon>Bacteria</taxon>
        <taxon>Bacillati</taxon>
        <taxon>Actinomycetota</taxon>
        <taxon>Actinomycetes</taxon>
        <taxon>Micrococcales</taxon>
        <taxon>Cellulomonadaceae</taxon>
        <taxon>Cellulomonas</taxon>
    </lineage>
</organism>
<evidence type="ECO:0000313" key="7">
    <source>
        <dbReference type="EMBL" id="GEA84477.1"/>
    </source>
</evidence>
<dbReference type="InterPro" id="IPR018485">
    <property type="entry name" value="FGGY_C"/>
</dbReference>
<accession>A0A4Y3KKD3</accession>
<protein>
    <recommendedName>
        <fullName evidence="9">Xylulokinase</fullName>
    </recommendedName>
</protein>
<keyword evidence="3" id="KW-0808">Transferase</keyword>
<dbReference type="PANTHER" id="PTHR43095">
    <property type="entry name" value="SUGAR KINASE"/>
    <property type="match status" value="1"/>
</dbReference>
<keyword evidence="8" id="KW-1185">Reference proteome</keyword>
<dbReference type="GO" id="GO:0042732">
    <property type="term" value="P:D-xylose metabolic process"/>
    <property type="evidence" value="ECO:0007669"/>
    <property type="project" value="UniProtKB-KW"/>
</dbReference>
<dbReference type="Pfam" id="PF00370">
    <property type="entry name" value="FGGY_N"/>
    <property type="match status" value="1"/>
</dbReference>
<evidence type="ECO:0000256" key="1">
    <source>
        <dbReference type="ARBA" id="ARBA00009156"/>
    </source>
</evidence>
<comment type="caution">
    <text evidence="7">The sequence shown here is derived from an EMBL/GenBank/DDBJ whole genome shotgun (WGS) entry which is preliminary data.</text>
</comment>
<evidence type="ECO:0000259" key="6">
    <source>
        <dbReference type="Pfam" id="PF02782"/>
    </source>
</evidence>
<keyword evidence="4" id="KW-0418">Kinase</keyword>
<dbReference type="AlphaFoldDB" id="A0A4Y3KKD3"/>
<dbReference type="PIRSF" id="PIRSF000538">
    <property type="entry name" value="GlpK"/>
    <property type="match status" value="1"/>
</dbReference>
<dbReference type="InterPro" id="IPR043129">
    <property type="entry name" value="ATPase_NBD"/>
</dbReference>
<dbReference type="PANTHER" id="PTHR43095:SF5">
    <property type="entry name" value="XYLULOSE KINASE"/>
    <property type="match status" value="1"/>
</dbReference>
<evidence type="ECO:0000256" key="2">
    <source>
        <dbReference type="ARBA" id="ARBA00022629"/>
    </source>
</evidence>
<keyword evidence="2" id="KW-0859">Xylose metabolism</keyword>
<dbReference type="OrthoDB" id="9782710at2"/>
<dbReference type="Proteomes" id="UP000320461">
    <property type="component" value="Unassembled WGS sequence"/>
</dbReference>
<comment type="similarity">
    <text evidence="1">Belongs to the FGGY kinase family.</text>
</comment>
<gene>
    <name evidence="7" type="ORF">CGE01nite_17280</name>
</gene>
<dbReference type="Gene3D" id="3.30.420.40">
    <property type="match status" value="2"/>
</dbReference>
<evidence type="ECO:0000256" key="4">
    <source>
        <dbReference type="ARBA" id="ARBA00022777"/>
    </source>
</evidence>
<dbReference type="InterPro" id="IPR000577">
    <property type="entry name" value="Carb_kinase_FGGY"/>
</dbReference>
<evidence type="ECO:0000256" key="3">
    <source>
        <dbReference type="ARBA" id="ARBA00022679"/>
    </source>
</evidence>
<reference evidence="7 8" key="1">
    <citation type="submission" date="2019-06" db="EMBL/GenBank/DDBJ databases">
        <title>Whole genome shotgun sequence of Cellulomonas gelida NBRC 3748.</title>
        <authorList>
            <person name="Hosoyama A."/>
            <person name="Uohara A."/>
            <person name="Ohji S."/>
            <person name="Ichikawa N."/>
        </authorList>
    </citation>
    <scope>NUCLEOTIDE SEQUENCE [LARGE SCALE GENOMIC DNA]</scope>
    <source>
        <strain evidence="7 8">NBRC 3748</strain>
    </source>
</reference>
<feature type="domain" description="Carbohydrate kinase FGGY N-terminal" evidence="5">
    <location>
        <begin position="7"/>
        <end position="262"/>
    </location>
</feature>
<name>A0A4Y3KKD3_9CELL</name>
<sequence>MLGVTTALGIDVGTTHTKVALVDVDAPRTLSVASAPTPGPADLLRVVADLTRRVLAAAPDAPVPAAVGVASMAETGVPIGPDDEPRGDWLRWDGHRAGAQADALAARLGRAELFAATGVRASAKVPLATWAWLRDEQSGRRARSRAAAGAGERGGAVGSLHGDGRWAGAADLVVLGLTGRLVTDHTLAGRTMAYRLGDVRTGLPAAFDADLLAEVGLPPHQVPRVLRPGETVPLRAGALTDAGLLAGTPVTVAGHDHAVGAFAAGVRAAGDVADSVGTSEVVCTVLAADPERVPVAAAGMSLVRTVRGDAPALVAGSSSAGGAVAAWLAHVAPADERAALLARASAVDDALVALLVGEVARMPDVAGVPAATDAMVGAVAEGRDPFVVLPYVHGRQTPAPDAAATLRAVGPVPTDPVAALRGVLLGAALQARWMLDAQAALAGAPPARVRALGRPMIANPAWAALKRWCSPVPLDVVADEEAVAAGAALLAAERAALVGPAPVLSALAGPAQGLQPDPAAVERRLAGFISAARAPR</sequence>
<evidence type="ECO:0000259" key="5">
    <source>
        <dbReference type="Pfam" id="PF00370"/>
    </source>
</evidence>
<dbReference type="GO" id="GO:0016301">
    <property type="term" value="F:kinase activity"/>
    <property type="evidence" value="ECO:0007669"/>
    <property type="project" value="UniProtKB-KW"/>
</dbReference>
<evidence type="ECO:0000313" key="8">
    <source>
        <dbReference type="Proteomes" id="UP000320461"/>
    </source>
</evidence>
<dbReference type="InterPro" id="IPR050406">
    <property type="entry name" value="FGGY_Carb_Kinase"/>
</dbReference>
<proteinExistence type="inferred from homology"/>
<keyword evidence="2" id="KW-0119">Carbohydrate metabolism</keyword>
<feature type="domain" description="Carbohydrate kinase FGGY C-terminal" evidence="6">
    <location>
        <begin position="275"/>
        <end position="492"/>
    </location>
</feature>
<dbReference type="EMBL" id="BJLQ01000015">
    <property type="protein sequence ID" value="GEA84477.1"/>
    <property type="molecule type" value="Genomic_DNA"/>
</dbReference>
<dbReference type="SUPFAM" id="SSF53067">
    <property type="entry name" value="Actin-like ATPase domain"/>
    <property type="match status" value="2"/>
</dbReference>
<dbReference type="InterPro" id="IPR018484">
    <property type="entry name" value="FGGY_N"/>
</dbReference>
<dbReference type="Pfam" id="PF02782">
    <property type="entry name" value="FGGY_C"/>
    <property type="match status" value="1"/>
</dbReference>
<evidence type="ECO:0008006" key="9">
    <source>
        <dbReference type="Google" id="ProtNLM"/>
    </source>
</evidence>